<accession>A0ACC0XX85</accession>
<evidence type="ECO:0000313" key="1">
    <source>
        <dbReference type="EMBL" id="KAJ0025857.1"/>
    </source>
</evidence>
<sequence>MKSLHPTHICTFATRSSHEVCFHS</sequence>
<comment type="caution">
    <text evidence="1">The sequence shown here is derived from an EMBL/GenBank/DDBJ whole genome shotgun (WGS) entry which is preliminary data.</text>
</comment>
<proteinExistence type="predicted"/>
<keyword evidence="2" id="KW-1185">Reference proteome</keyword>
<evidence type="ECO:0000313" key="2">
    <source>
        <dbReference type="Proteomes" id="UP001163603"/>
    </source>
</evidence>
<dbReference type="EMBL" id="CM047745">
    <property type="protein sequence ID" value="KAJ0025857.1"/>
    <property type="molecule type" value="Genomic_DNA"/>
</dbReference>
<reference evidence="2" key="1">
    <citation type="journal article" date="2023" name="G3 (Bethesda)">
        <title>Genome assembly and association tests identify interacting loci associated with vigor, precocity, and sex in interspecific pistachio rootstocks.</title>
        <authorList>
            <person name="Palmer W."/>
            <person name="Jacygrad E."/>
            <person name="Sagayaradj S."/>
            <person name="Cavanaugh K."/>
            <person name="Han R."/>
            <person name="Bertier L."/>
            <person name="Beede B."/>
            <person name="Kafkas S."/>
            <person name="Golino D."/>
            <person name="Preece J."/>
            <person name="Michelmore R."/>
        </authorList>
    </citation>
    <scope>NUCLEOTIDE SEQUENCE [LARGE SCALE GENOMIC DNA]</scope>
</reference>
<organism evidence="1 2">
    <name type="scientific">Pistacia integerrima</name>
    <dbReference type="NCBI Taxonomy" id="434235"/>
    <lineage>
        <taxon>Eukaryota</taxon>
        <taxon>Viridiplantae</taxon>
        <taxon>Streptophyta</taxon>
        <taxon>Embryophyta</taxon>
        <taxon>Tracheophyta</taxon>
        <taxon>Spermatophyta</taxon>
        <taxon>Magnoliopsida</taxon>
        <taxon>eudicotyledons</taxon>
        <taxon>Gunneridae</taxon>
        <taxon>Pentapetalae</taxon>
        <taxon>rosids</taxon>
        <taxon>malvids</taxon>
        <taxon>Sapindales</taxon>
        <taxon>Anacardiaceae</taxon>
        <taxon>Pistacia</taxon>
    </lineage>
</organism>
<protein>
    <submittedName>
        <fullName evidence="1">Uncharacterized protein</fullName>
    </submittedName>
</protein>
<name>A0ACC0XX85_9ROSI</name>
<dbReference type="Proteomes" id="UP001163603">
    <property type="component" value="Chromosome 10"/>
</dbReference>
<gene>
    <name evidence="1" type="ORF">Pint_06998</name>
</gene>